<dbReference type="InterPro" id="IPR027417">
    <property type="entry name" value="P-loop_NTPase"/>
</dbReference>
<organism evidence="1 2">
    <name type="scientific">Seongchinamella unica</name>
    <dbReference type="NCBI Taxonomy" id="2547392"/>
    <lineage>
        <taxon>Bacteria</taxon>
        <taxon>Pseudomonadati</taxon>
        <taxon>Pseudomonadota</taxon>
        <taxon>Gammaproteobacteria</taxon>
        <taxon>Cellvibrionales</taxon>
        <taxon>Halieaceae</taxon>
        <taxon>Seongchinamella</taxon>
    </lineage>
</organism>
<accession>A0A4R5LSR8</accession>
<dbReference type="EMBL" id="SMSE01000002">
    <property type="protein sequence ID" value="TDG13969.1"/>
    <property type="molecule type" value="Genomic_DNA"/>
</dbReference>
<dbReference type="CDD" id="cd01125">
    <property type="entry name" value="RepA_RSF1010_like"/>
    <property type="match status" value="1"/>
</dbReference>
<reference evidence="1 2" key="1">
    <citation type="submission" date="2019-03" db="EMBL/GenBank/DDBJ databases">
        <title>Seongchinamella monodicae gen. nov., sp. nov., a novel member of the Gammaproteobacteria isolated from a tidal mudflat of beach.</title>
        <authorList>
            <person name="Yang H.G."/>
            <person name="Kang J.W."/>
            <person name="Lee S.D."/>
        </authorList>
    </citation>
    <scope>NUCLEOTIDE SEQUENCE [LARGE SCALE GENOMIC DNA]</scope>
    <source>
        <strain evidence="1 2">GH4-78</strain>
    </source>
</reference>
<dbReference type="Pfam" id="PF13481">
    <property type="entry name" value="AAA_25"/>
    <property type="match status" value="1"/>
</dbReference>
<comment type="caution">
    <text evidence="1">The sequence shown here is derived from an EMBL/GenBank/DDBJ whole genome shotgun (WGS) entry which is preliminary data.</text>
</comment>
<dbReference type="Gene3D" id="3.40.50.300">
    <property type="entry name" value="P-loop containing nucleotide triphosphate hydrolases"/>
    <property type="match status" value="1"/>
</dbReference>
<proteinExistence type="predicted"/>
<evidence type="ECO:0000313" key="1">
    <source>
        <dbReference type="EMBL" id="TDG13969.1"/>
    </source>
</evidence>
<keyword evidence="2" id="KW-1185">Reference proteome</keyword>
<sequence>MIETIPITPIEVNGEMVKDPNDLERHGIGLENKQRLTISIEEVLRQAEEPIPWVIEHTLIADTLTLIYGPPKQYKTFLALDMCLSQATGLPFLGQYKILKKGLVVYVAGEGISGVGHRIRAWCIDREMNPKEVCSSTTPFRRTTGPVLIGDGGAQALADEIEECAAEAGVPVAGIYIDTLARNFGTGDENSTKDMNVFVTQCDHHLRQRFKAPVVIVHHTGHDKSDRARGSSVLQAAVDAQFKVTADFPDVFYEPNFMKDAEAPPPHVLEAKLVPLGFNDQFGNPVKSIVLGMTDKKLEKGPRLTGDAKLALELLGQEPRPFQIWRDDFIYEAAKTPVAKGRNKGQKRDNRSLRQAWRRATEKLEKEGRISVLRDNNGEAVSACITRV</sequence>
<name>A0A4R5LSR8_9GAMM</name>
<dbReference type="SUPFAM" id="SSF52540">
    <property type="entry name" value="P-loop containing nucleoside triphosphate hydrolases"/>
    <property type="match status" value="1"/>
</dbReference>
<dbReference type="InterPro" id="IPR038724">
    <property type="entry name" value="RepA"/>
</dbReference>
<evidence type="ECO:0000313" key="2">
    <source>
        <dbReference type="Proteomes" id="UP000295554"/>
    </source>
</evidence>
<dbReference type="AlphaFoldDB" id="A0A4R5LSR8"/>
<gene>
    <name evidence="1" type="ORF">E2F43_10775</name>
</gene>
<dbReference type="OrthoDB" id="784829at2"/>
<protein>
    <submittedName>
        <fullName evidence="1">AAA family ATPase</fullName>
    </submittedName>
</protein>
<dbReference type="Proteomes" id="UP000295554">
    <property type="component" value="Unassembled WGS sequence"/>
</dbReference>
<dbReference type="RefSeq" id="WP_133212469.1">
    <property type="nucleotide sequence ID" value="NZ_SMSE01000002.1"/>
</dbReference>